<dbReference type="PANTHER" id="PTHR30629:SF2">
    <property type="entry name" value="PROPHAGE INTEGRASE INTS-RELATED"/>
    <property type="match status" value="1"/>
</dbReference>
<evidence type="ECO:0000259" key="5">
    <source>
        <dbReference type="PROSITE" id="PS51898"/>
    </source>
</evidence>
<dbReference type="InterPro" id="IPR050808">
    <property type="entry name" value="Phage_Integrase"/>
</dbReference>
<protein>
    <submittedName>
        <fullName evidence="6">Integrase</fullName>
    </submittedName>
</protein>
<dbReference type="Pfam" id="PF13356">
    <property type="entry name" value="Arm-DNA-bind_3"/>
    <property type="match status" value="1"/>
</dbReference>
<dbReference type="PANTHER" id="PTHR30629">
    <property type="entry name" value="PROPHAGE INTEGRASE"/>
    <property type="match status" value="1"/>
</dbReference>
<dbReference type="InterPro" id="IPR038488">
    <property type="entry name" value="Integrase_DNA-bd_sf"/>
</dbReference>
<gene>
    <name evidence="6" type="ORF">TUM4438_13410</name>
</gene>
<dbReference type="InterPro" id="IPR011010">
    <property type="entry name" value="DNA_brk_join_enz"/>
</dbReference>
<keyword evidence="7" id="KW-1185">Reference proteome</keyword>
<dbReference type="PROSITE" id="PS51898">
    <property type="entry name" value="TYR_RECOMBINASE"/>
    <property type="match status" value="1"/>
</dbReference>
<organism evidence="6 7">
    <name type="scientific">Shewanella sairae</name>
    <dbReference type="NCBI Taxonomy" id="190310"/>
    <lineage>
        <taxon>Bacteria</taxon>
        <taxon>Pseudomonadati</taxon>
        <taxon>Pseudomonadota</taxon>
        <taxon>Gammaproteobacteria</taxon>
        <taxon>Alteromonadales</taxon>
        <taxon>Shewanellaceae</taxon>
        <taxon>Shewanella</taxon>
    </lineage>
</organism>
<evidence type="ECO:0000313" key="6">
    <source>
        <dbReference type="EMBL" id="GIU43761.1"/>
    </source>
</evidence>
<evidence type="ECO:0000256" key="4">
    <source>
        <dbReference type="ARBA" id="ARBA00023172"/>
    </source>
</evidence>
<dbReference type="SUPFAM" id="SSF56349">
    <property type="entry name" value="DNA breaking-rejoining enzymes"/>
    <property type="match status" value="1"/>
</dbReference>
<name>A0ABQ4P8B7_9GAMM</name>
<dbReference type="Proteomes" id="UP000887104">
    <property type="component" value="Unassembled WGS sequence"/>
</dbReference>
<dbReference type="InterPro" id="IPR013762">
    <property type="entry name" value="Integrase-like_cat_sf"/>
</dbReference>
<keyword evidence="4" id="KW-0233">DNA recombination</keyword>
<comment type="similarity">
    <text evidence="1">Belongs to the 'phage' integrase family.</text>
</comment>
<dbReference type="Gene3D" id="1.10.150.130">
    <property type="match status" value="1"/>
</dbReference>
<dbReference type="InterPro" id="IPR010998">
    <property type="entry name" value="Integrase_recombinase_N"/>
</dbReference>
<evidence type="ECO:0000256" key="3">
    <source>
        <dbReference type="ARBA" id="ARBA00023125"/>
    </source>
</evidence>
<dbReference type="Pfam" id="PF00589">
    <property type="entry name" value="Phage_integrase"/>
    <property type="match status" value="1"/>
</dbReference>
<evidence type="ECO:0000256" key="1">
    <source>
        <dbReference type="ARBA" id="ARBA00008857"/>
    </source>
</evidence>
<dbReference type="InterPro" id="IPR025166">
    <property type="entry name" value="Integrase_DNA_bind_dom"/>
</dbReference>
<evidence type="ECO:0000313" key="7">
    <source>
        <dbReference type="Proteomes" id="UP000887104"/>
    </source>
</evidence>
<comment type="caution">
    <text evidence="6">The sequence shown here is derived from an EMBL/GenBank/DDBJ whole genome shotgun (WGS) entry which is preliminary data.</text>
</comment>
<dbReference type="Gene3D" id="3.30.160.390">
    <property type="entry name" value="Integrase, DNA-binding domain"/>
    <property type="match status" value="1"/>
</dbReference>
<dbReference type="RefSeq" id="WP_220780405.1">
    <property type="nucleotide sequence ID" value="NZ_BPEY01000017.1"/>
</dbReference>
<sequence length="407" mass="46839">MLHKTHLYSMNGKVQAVTKVYRDGLGLGARVSKQGRIRFQFRYKIKGKNKRIDLGYFPDLSLKQARDERDKCRAWLAGGHDPKVAREMARDKTLEPVTVKEALEYWIEKYARVKRKSFKKIRGQFNKHIYSYIGHYPLEQTKITHWLDCFDRINTGIEGKQKPAAVAAGQILQTCKQALKFCRVRGYAITHELDDLVVGDVGKKAKVKDRVLSYSELKDVLQWSHGRKGSFYMRYLCLLLIVFGARTQEVRLSTIDEWDLENDLWTVPKQHSKTGAVIVRPIPQQIKPVIALLIKRNAKQGYLLGKLREDTSVCSSGGGICESLKHIERWTLHDLRSTFSTILNDLEVDSRVVDKLIGHVIKGSERHYNHSKYLKQSAAALDMWCEWLDRLANPIDNVVEIDFVKAC</sequence>
<feature type="domain" description="Tyr recombinase" evidence="5">
    <location>
        <begin position="207"/>
        <end position="382"/>
    </location>
</feature>
<reference evidence="6" key="1">
    <citation type="submission" date="2021-05" db="EMBL/GenBank/DDBJ databases">
        <title>Molecular characterization for Shewanella algae harboring chromosomal blaOXA-55-like strains isolated from clinical and environment sample.</title>
        <authorList>
            <person name="Ohama Y."/>
            <person name="Aoki K."/>
            <person name="Harada S."/>
            <person name="Moriya K."/>
            <person name="Ishii Y."/>
            <person name="Tateda K."/>
        </authorList>
    </citation>
    <scope>NUCLEOTIDE SEQUENCE</scope>
    <source>
        <strain evidence="6">JCM 11563</strain>
    </source>
</reference>
<dbReference type="Gene3D" id="1.10.443.10">
    <property type="entry name" value="Intergrase catalytic core"/>
    <property type="match status" value="1"/>
</dbReference>
<keyword evidence="2" id="KW-0229">DNA integration</keyword>
<dbReference type="CDD" id="cd00801">
    <property type="entry name" value="INT_P4_C"/>
    <property type="match status" value="1"/>
</dbReference>
<evidence type="ECO:0000256" key="2">
    <source>
        <dbReference type="ARBA" id="ARBA00022908"/>
    </source>
</evidence>
<dbReference type="InterPro" id="IPR002104">
    <property type="entry name" value="Integrase_catalytic"/>
</dbReference>
<accession>A0ABQ4P8B7</accession>
<keyword evidence="3" id="KW-0238">DNA-binding</keyword>
<proteinExistence type="inferred from homology"/>
<dbReference type="EMBL" id="BPEY01000017">
    <property type="protein sequence ID" value="GIU43761.1"/>
    <property type="molecule type" value="Genomic_DNA"/>
</dbReference>